<dbReference type="KEGG" id="clt:CM240_0003"/>
<dbReference type="SUPFAM" id="SSF55174">
    <property type="entry name" value="Alpha-L RNA-binding motif"/>
    <property type="match status" value="1"/>
</dbReference>
<dbReference type="InterPro" id="IPR014330">
    <property type="entry name" value="RNA-bd_S4-rel_YaaA"/>
</dbReference>
<evidence type="ECO:0000313" key="3">
    <source>
        <dbReference type="Proteomes" id="UP000019426"/>
    </source>
</evidence>
<protein>
    <submittedName>
        <fullName evidence="2">S4 domain-containing protein</fullName>
    </submittedName>
</protein>
<name>W6RRK2_9CLOT</name>
<organism evidence="2 3">
    <name type="scientific">Clostridium bornimense</name>
    <dbReference type="NCBI Taxonomy" id="1216932"/>
    <lineage>
        <taxon>Bacteria</taxon>
        <taxon>Bacillati</taxon>
        <taxon>Bacillota</taxon>
        <taxon>Clostridia</taxon>
        <taxon>Eubacteriales</taxon>
        <taxon>Clostridiaceae</taxon>
        <taxon>Clostridium</taxon>
    </lineage>
</organism>
<dbReference type="Proteomes" id="UP000019426">
    <property type="component" value="Chromosome M2/40_rep1"/>
</dbReference>
<accession>W6RRK2</accession>
<evidence type="ECO:0000256" key="1">
    <source>
        <dbReference type="PROSITE-ProRule" id="PRU00182"/>
    </source>
</evidence>
<dbReference type="Gene3D" id="3.10.290.10">
    <property type="entry name" value="RNA-binding S4 domain"/>
    <property type="match status" value="1"/>
</dbReference>
<dbReference type="STRING" id="1216932.CM240_0003"/>
<dbReference type="PROSITE" id="PS50889">
    <property type="entry name" value="S4"/>
    <property type="match status" value="1"/>
</dbReference>
<dbReference type="RefSeq" id="WP_044035685.1">
    <property type="nucleotide sequence ID" value="NZ_HG917868.1"/>
</dbReference>
<sequence>MEEIKITTEFIKLDSFLKFAGVASLGTEAKFYIQEGQVYVNGEVETRRGKKLYKDDVVEFNGETFKIV</sequence>
<dbReference type="Pfam" id="PF13275">
    <property type="entry name" value="S4_2"/>
    <property type="match status" value="1"/>
</dbReference>
<dbReference type="EMBL" id="HG917868">
    <property type="protein sequence ID" value="CDM67201.1"/>
    <property type="molecule type" value="Genomic_DNA"/>
</dbReference>
<gene>
    <name evidence="2" type="ORF">CM240_0003</name>
</gene>
<reference evidence="2 3" key="1">
    <citation type="submission" date="2013-11" db="EMBL/GenBank/DDBJ databases">
        <title>Complete genome sequence of Clostridum sp. M2/40.</title>
        <authorList>
            <person name="Wibberg D."/>
            <person name="Puehler A."/>
            <person name="Schlueter A."/>
        </authorList>
    </citation>
    <scope>NUCLEOTIDE SEQUENCE [LARGE SCALE GENOMIC DNA]</scope>
    <source>
        <strain evidence="3">M2/40</strain>
    </source>
</reference>
<keyword evidence="1" id="KW-0694">RNA-binding</keyword>
<dbReference type="InterPro" id="IPR036986">
    <property type="entry name" value="S4_RNA-bd_sf"/>
</dbReference>
<dbReference type="eggNOG" id="COG2501">
    <property type="taxonomic scope" value="Bacteria"/>
</dbReference>
<proteinExistence type="predicted"/>
<dbReference type="HOGENOM" id="CLU_127162_4_0_9"/>
<keyword evidence="3" id="KW-1185">Reference proteome</keyword>
<dbReference type="OrthoDB" id="9811532at2"/>
<evidence type="ECO:0000313" key="2">
    <source>
        <dbReference type="EMBL" id="CDM67201.1"/>
    </source>
</evidence>
<dbReference type="CDD" id="cd00165">
    <property type="entry name" value="S4"/>
    <property type="match status" value="1"/>
</dbReference>
<dbReference type="GO" id="GO:0003723">
    <property type="term" value="F:RNA binding"/>
    <property type="evidence" value="ECO:0007669"/>
    <property type="project" value="UniProtKB-KW"/>
</dbReference>
<dbReference type="PATRIC" id="fig|1216932.3.peg.3"/>
<dbReference type="AlphaFoldDB" id="W6RRK2"/>
<dbReference type="NCBIfam" id="TIGR02988">
    <property type="entry name" value="YaaA_near_RecF"/>
    <property type="match status" value="1"/>
</dbReference>